<dbReference type="AlphaFoldDB" id="A0A2D0NHE9"/>
<protein>
    <submittedName>
        <fullName evidence="5">SAM-dependent methyltransferase</fullName>
    </submittedName>
</protein>
<dbReference type="Proteomes" id="UP000223913">
    <property type="component" value="Unassembled WGS sequence"/>
</dbReference>
<keyword evidence="3" id="KW-0949">S-adenosyl-L-methionine</keyword>
<keyword evidence="6" id="KW-1185">Reference proteome</keyword>
<evidence type="ECO:0000256" key="3">
    <source>
        <dbReference type="ARBA" id="ARBA00022691"/>
    </source>
</evidence>
<organism evidence="5 6">
    <name type="scientific">Flavilitoribacter nigricans (strain ATCC 23147 / DSM 23189 / NBRC 102662 / NCIMB 1420 / SS-2)</name>
    <name type="common">Lewinella nigricans</name>
    <dbReference type="NCBI Taxonomy" id="1122177"/>
    <lineage>
        <taxon>Bacteria</taxon>
        <taxon>Pseudomonadati</taxon>
        <taxon>Bacteroidota</taxon>
        <taxon>Saprospiria</taxon>
        <taxon>Saprospirales</taxon>
        <taxon>Lewinellaceae</taxon>
        <taxon>Flavilitoribacter</taxon>
    </lineage>
</organism>
<accession>A0A2D0NHE9</accession>
<dbReference type="Gene3D" id="3.40.50.150">
    <property type="entry name" value="Vaccinia Virus protein VP39"/>
    <property type="match status" value="1"/>
</dbReference>
<evidence type="ECO:0000313" key="5">
    <source>
        <dbReference type="EMBL" id="PHN07848.1"/>
    </source>
</evidence>
<reference evidence="5 6" key="1">
    <citation type="submission" date="2017-10" db="EMBL/GenBank/DDBJ databases">
        <title>The draft genome sequence of Lewinella nigricans NBRC 102662.</title>
        <authorList>
            <person name="Wang K."/>
        </authorList>
    </citation>
    <scope>NUCLEOTIDE SEQUENCE [LARGE SCALE GENOMIC DNA]</scope>
    <source>
        <strain evidence="5 6">NBRC 102662</strain>
    </source>
</reference>
<name>A0A2D0NHE9_FLAN2</name>
<comment type="caution">
    <text evidence="5">The sequence shown here is derived from an EMBL/GenBank/DDBJ whole genome shotgun (WGS) entry which is preliminary data.</text>
</comment>
<dbReference type="CDD" id="cd02440">
    <property type="entry name" value="AdoMet_MTases"/>
    <property type="match status" value="1"/>
</dbReference>
<gene>
    <name evidence="5" type="ORF">CRP01_03605</name>
</gene>
<evidence type="ECO:0000256" key="1">
    <source>
        <dbReference type="ARBA" id="ARBA00022603"/>
    </source>
</evidence>
<dbReference type="PANTHER" id="PTHR43464">
    <property type="entry name" value="METHYLTRANSFERASE"/>
    <property type="match status" value="1"/>
</dbReference>
<dbReference type="EMBL" id="PDUD01000004">
    <property type="protein sequence ID" value="PHN07848.1"/>
    <property type="molecule type" value="Genomic_DNA"/>
</dbReference>
<sequence>MIGVEKPNDIFGQALYSYWIGDRDIHHILRRDDGYGGKTDIGSYFDPEYFPDEDPVLSAARGKILDVGCGAGRFLLYFQKLGFDITGIDISPGAIAVCRERGCREVRLMDIFQPEFAPASFDTILLFGHNIGIGGTLTGAEKLLQILRLLIRPGGALLLNSLDPTAMEERYHQADHLVYKAEDGYLGSIKFRVEYKDRIGDWFNWVHLDSGVLRQLAEKTNWQVERLCESRQGDYSAVLRAR</sequence>
<dbReference type="OrthoDB" id="1143568at2"/>
<evidence type="ECO:0000259" key="4">
    <source>
        <dbReference type="Pfam" id="PF13649"/>
    </source>
</evidence>
<dbReference type="PANTHER" id="PTHR43464:SF19">
    <property type="entry name" value="UBIQUINONE BIOSYNTHESIS O-METHYLTRANSFERASE, MITOCHONDRIAL"/>
    <property type="match status" value="1"/>
</dbReference>
<keyword evidence="2 5" id="KW-0808">Transferase</keyword>
<dbReference type="InterPro" id="IPR029063">
    <property type="entry name" value="SAM-dependent_MTases_sf"/>
</dbReference>
<keyword evidence="1 5" id="KW-0489">Methyltransferase</keyword>
<evidence type="ECO:0000313" key="6">
    <source>
        <dbReference type="Proteomes" id="UP000223913"/>
    </source>
</evidence>
<dbReference type="InterPro" id="IPR041698">
    <property type="entry name" value="Methyltransf_25"/>
</dbReference>
<proteinExistence type="predicted"/>
<dbReference type="GO" id="GO:0008168">
    <property type="term" value="F:methyltransferase activity"/>
    <property type="evidence" value="ECO:0007669"/>
    <property type="project" value="UniProtKB-KW"/>
</dbReference>
<evidence type="ECO:0000256" key="2">
    <source>
        <dbReference type="ARBA" id="ARBA00022679"/>
    </source>
</evidence>
<dbReference type="GO" id="GO:0032259">
    <property type="term" value="P:methylation"/>
    <property type="evidence" value="ECO:0007669"/>
    <property type="project" value="UniProtKB-KW"/>
</dbReference>
<feature type="domain" description="Methyltransferase" evidence="4">
    <location>
        <begin position="64"/>
        <end position="155"/>
    </location>
</feature>
<dbReference type="SUPFAM" id="SSF53335">
    <property type="entry name" value="S-adenosyl-L-methionine-dependent methyltransferases"/>
    <property type="match status" value="1"/>
</dbReference>
<dbReference type="Pfam" id="PF13649">
    <property type="entry name" value="Methyltransf_25"/>
    <property type="match status" value="1"/>
</dbReference>